<accession>A0A419TCW4</accession>
<organism evidence="5 6">
    <name type="scientific">Lacrimispora algidixylanolytica</name>
    <dbReference type="NCBI Taxonomy" id="94868"/>
    <lineage>
        <taxon>Bacteria</taxon>
        <taxon>Bacillati</taxon>
        <taxon>Bacillota</taxon>
        <taxon>Clostridia</taxon>
        <taxon>Lachnospirales</taxon>
        <taxon>Lachnospiraceae</taxon>
        <taxon>Lacrimispora</taxon>
    </lineage>
</organism>
<dbReference type="PRINTS" id="PR00598">
    <property type="entry name" value="HTHMARR"/>
</dbReference>
<evidence type="ECO:0000256" key="2">
    <source>
        <dbReference type="ARBA" id="ARBA00023125"/>
    </source>
</evidence>
<evidence type="ECO:0000259" key="4">
    <source>
        <dbReference type="PROSITE" id="PS50995"/>
    </source>
</evidence>
<evidence type="ECO:0000313" key="5">
    <source>
        <dbReference type="EMBL" id="RKD35282.1"/>
    </source>
</evidence>
<evidence type="ECO:0000256" key="1">
    <source>
        <dbReference type="ARBA" id="ARBA00023015"/>
    </source>
</evidence>
<dbReference type="Pfam" id="PF12802">
    <property type="entry name" value="MarR_2"/>
    <property type="match status" value="1"/>
</dbReference>
<dbReference type="SMART" id="SM00347">
    <property type="entry name" value="HTH_MARR"/>
    <property type="match status" value="1"/>
</dbReference>
<dbReference type="PROSITE" id="PS50995">
    <property type="entry name" value="HTH_MARR_2"/>
    <property type="match status" value="1"/>
</dbReference>
<dbReference type="RefSeq" id="WP_120195218.1">
    <property type="nucleotide sequence ID" value="NZ_MCIA01000001.1"/>
</dbReference>
<dbReference type="PANTHER" id="PTHR42756">
    <property type="entry name" value="TRANSCRIPTIONAL REGULATOR, MARR"/>
    <property type="match status" value="1"/>
</dbReference>
<dbReference type="GO" id="GO:0003700">
    <property type="term" value="F:DNA-binding transcription factor activity"/>
    <property type="evidence" value="ECO:0007669"/>
    <property type="project" value="InterPro"/>
</dbReference>
<proteinExistence type="predicted"/>
<keyword evidence="6" id="KW-1185">Reference proteome</keyword>
<dbReference type="InterPro" id="IPR036388">
    <property type="entry name" value="WH-like_DNA-bd_sf"/>
</dbReference>
<protein>
    <recommendedName>
        <fullName evidence="4">HTH marR-type domain-containing protein</fullName>
    </recommendedName>
</protein>
<dbReference type="GO" id="GO:0003677">
    <property type="term" value="F:DNA binding"/>
    <property type="evidence" value="ECO:0007669"/>
    <property type="project" value="UniProtKB-KW"/>
</dbReference>
<comment type="caution">
    <text evidence="5">The sequence shown here is derived from an EMBL/GenBank/DDBJ whole genome shotgun (WGS) entry which is preliminary data.</text>
</comment>
<keyword evidence="3" id="KW-0804">Transcription</keyword>
<name>A0A419TCW4_9FIRM</name>
<evidence type="ECO:0000256" key="3">
    <source>
        <dbReference type="ARBA" id="ARBA00023163"/>
    </source>
</evidence>
<feature type="domain" description="HTH marR-type" evidence="4">
    <location>
        <begin position="3"/>
        <end position="137"/>
    </location>
</feature>
<dbReference type="InterPro" id="IPR036390">
    <property type="entry name" value="WH_DNA-bd_sf"/>
</dbReference>
<reference evidence="5 6" key="1">
    <citation type="submission" date="2016-08" db="EMBL/GenBank/DDBJ databases">
        <title>A new outlook on sporulation: Clostridium algidixylanolyticum.</title>
        <authorList>
            <person name="Poppleton D.I."/>
            <person name="Gribaldo S."/>
        </authorList>
    </citation>
    <scope>NUCLEOTIDE SEQUENCE [LARGE SCALE GENOMIC DNA]</scope>
    <source>
        <strain evidence="5 6">SPL73</strain>
    </source>
</reference>
<dbReference type="Proteomes" id="UP000284277">
    <property type="component" value="Unassembled WGS sequence"/>
</dbReference>
<dbReference type="InterPro" id="IPR000835">
    <property type="entry name" value="HTH_MarR-typ"/>
</dbReference>
<dbReference type="AlphaFoldDB" id="A0A419TCW4"/>
<dbReference type="PANTHER" id="PTHR42756:SF1">
    <property type="entry name" value="TRANSCRIPTIONAL REPRESSOR OF EMRAB OPERON"/>
    <property type="match status" value="1"/>
</dbReference>
<dbReference type="OrthoDB" id="1858911at2"/>
<dbReference type="Gene3D" id="1.10.10.10">
    <property type="entry name" value="Winged helix-like DNA-binding domain superfamily/Winged helix DNA-binding domain"/>
    <property type="match status" value="1"/>
</dbReference>
<dbReference type="EMBL" id="MCIA01000001">
    <property type="protein sequence ID" value="RKD35282.1"/>
    <property type="molecule type" value="Genomic_DNA"/>
</dbReference>
<gene>
    <name evidence="5" type="ORF">BET01_02765</name>
</gene>
<sequence>MSNESIRELMVRGERARKQIFSPLLSELGLTPGQGQARILYYLFLKDNITQKELADSCHFEATTMSRNLDKLENLGLLTRQNNPDCRRSFLICLTDKGTAEAKEIKKVFELFEGIVSDGISQEEFDVYLKVMTRMCVNLESYNKKEK</sequence>
<evidence type="ECO:0000313" key="6">
    <source>
        <dbReference type="Proteomes" id="UP000284277"/>
    </source>
</evidence>
<dbReference type="SUPFAM" id="SSF46785">
    <property type="entry name" value="Winged helix' DNA-binding domain"/>
    <property type="match status" value="1"/>
</dbReference>
<keyword evidence="1" id="KW-0805">Transcription regulation</keyword>
<keyword evidence="2" id="KW-0238">DNA-binding</keyword>